<sequence>MKKLSLSMLLLLSIGTFADIKKGQQVFTQFCANCHGDKGQGLVGPNLTDKEILHGSSKAEIEKVIKEGVLAKAMPAWATILNDQQISDAADYVKSIMGKNLKNGFVAVKTTVSSYPKGTLEKPYLIRTYMPVNGLSDDIFPNHGKGGDVNKYSPRSGKEDPKKVQKPIPGLPSTITVNFGPKLSYTFDTLECRLLYTWSGDFLDMTNYWGKGTGGNRSRKSYIPNIMGDINFKTSGAHLFPGKVQFKGYRKENGIPIMLYKAGGLNISLKITPGKNLGEAICEYRTDSKDAIKLNLPKGMTSKSGQSLSPSEAKAFSLIIKGAK</sequence>
<dbReference type="Proteomes" id="UP001214250">
    <property type="component" value="Chromosome 1"/>
</dbReference>
<dbReference type="PROSITE" id="PS51007">
    <property type="entry name" value="CYTC"/>
    <property type="match status" value="1"/>
</dbReference>
<feature type="signal peptide" evidence="8">
    <location>
        <begin position="1"/>
        <end position="18"/>
    </location>
</feature>
<evidence type="ECO:0000256" key="8">
    <source>
        <dbReference type="SAM" id="SignalP"/>
    </source>
</evidence>
<dbReference type="PANTHER" id="PTHR33751:SF1">
    <property type="entry name" value="CBB3-TYPE CYTOCHROME C OXIDASE SUBUNIT FIXP"/>
    <property type="match status" value="1"/>
</dbReference>
<dbReference type="PRINTS" id="PR00605">
    <property type="entry name" value="CYTCHROMECIC"/>
</dbReference>
<feature type="region of interest" description="Disordered" evidence="7">
    <location>
        <begin position="146"/>
        <end position="167"/>
    </location>
</feature>
<dbReference type="InterPro" id="IPR008168">
    <property type="entry name" value="Cyt_C_IC"/>
</dbReference>
<keyword evidence="5 6" id="KW-0408">Iron</keyword>
<evidence type="ECO:0000256" key="4">
    <source>
        <dbReference type="ARBA" id="ARBA00022982"/>
    </source>
</evidence>
<proteinExistence type="predicted"/>
<evidence type="ECO:0000256" key="6">
    <source>
        <dbReference type="PROSITE-ProRule" id="PRU00433"/>
    </source>
</evidence>
<evidence type="ECO:0000256" key="7">
    <source>
        <dbReference type="SAM" id="MobiDB-lite"/>
    </source>
</evidence>
<keyword evidence="4" id="KW-0249">Electron transport</keyword>
<dbReference type="Pfam" id="PF13442">
    <property type="entry name" value="Cytochrome_CBB3"/>
    <property type="match status" value="1"/>
</dbReference>
<accession>A0ABY7VQ93</accession>
<protein>
    <submittedName>
        <fullName evidence="10">Cytochrome c</fullName>
    </submittedName>
</protein>
<evidence type="ECO:0000313" key="10">
    <source>
        <dbReference type="EMBL" id="WDE95378.1"/>
    </source>
</evidence>
<keyword evidence="2 6" id="KW-0349">Heme</keyword>
<keyword evidence="11" id="KW-1185">Reference proteome</keyword>
<keyword evidence="8" id="KW-0732">Signal</keyword>
<dbReference type="InterPro" id="IPR036909">
    <property type="entry name" value="Cyt_c-like_dom_sf"/>
</dbReference>
<evidence type="ECO:0000256" key="3">
    <source>
        <dbReference type="ARBA" id="ARBA00022723"/>
    </source>
</evidence>
<evidence type="ECO:0000256" key="1">
    <source>
        <dbReference type="ARBA" id="ARBA00022448"/>
    </source>
</evidence>
<reference evidence="10 11" key="1">
    <citation type="submission" date="2023-02" db="EMBL/GenBank/DDBJ databases">
        <title>Genome sequence of Lentisphaera profundi SAORIC-696.</title>
        <authorList>
            <person name="Kim e."/>
            <person name="Cho J.-C."/>
            <person name="Choi A."/>
            <person name="Kang I."/>
        </authorList>
    </citation>
    <scope>NUCLEOTIDE SEQUENCE [LARGE SCALE GENOMIC DNA]</scope>
    <source>
        <strain evidence="10 11">SAORIC-696</strain>
    </source>
</reference>
<dbReference type="PANTHER" id="PTHR33751">
    <property type="entry name" value="CBB3-TYPE CYTOCHROME C OXIDASE SUBUNIT FIXP"/>
    <property type="match status" value="1"/>
</dbReference>
<dbReference type="EMBL" id="CP117811">
    <property type="protein sequence ID" value="WDE95378.1"/>
    <property type="molecule type" value="Genomic_DNA"/>
</dbReference>
<dbReference type="SUPFAM" id="SSF46626">
    <property type="entry name" value="Cytochrome c"/>
    <property type="match status" value="1"/>
</dbReference>
<evidence type="ECO:0000256" key="2">
    <source>
        <dbReference type="ARBA" id="ARBA00022617"/>
    </source>
</evidence>
<gene>
    <name evidence="10" type="ORF">PQO03_06565</name>
</gene>
<dbReference type="Gene3D" id="1.10.760.10">
    <property type="entry name" value="Cytochrome c-like domain"/>
    <property type="match status" value="1"/>
</dbReference>
<evidence type="ECO:0000256" key="5">
    <source>
        <dbReference type="ARBA" id="ARBA00023004"/>
    </source>
</evidence>
<keyword evidence="1" id="KW-0813">Transport</keyword>
<keyword evidence="3 6" id="KW-0479">Metal-binding</keyword>
<evidence type="ECO:0000259" key="9">
    <source>
        <dbReference type="PROSITE" id="PS51007"/>
    </source>
</evidence>
<dbReference type="RefSeq" id="WP_274148882.1">
    <property type="nucleotide sequence ID" value="NZ_CP117811.1"/>
</dbReference>
<feature type="domain" description="Cytochrome c" evidence="9">
    <location>
        <begin position="18"/>
        <end position="97"/>
    </location>
</feature>
<evidence type="ECO:0000313" key="11">
    <source>
        <dbReference type="Proteomes" id="UP001214250"/>
    </source>
</evidence>
<dbReference type="InterPro" id="IPR050597">
    <property type="entry name" value="Cytochrome_c_Oxidase_Subunit"/>
</dbReference>
<organism evidence="10 11">
    <name type="scientific">Lentisphaera profundi</name>
    <dbReference type="NCBI Taxonomy" id="1658616"/>
    <lineage>
        <taxon>Bacteria</taxon>
        <taxon>Pseudomonadati</taxon>
        <taxon>Lentisphaerota</taxon>
        <taxon>Lentisphaeria</taxon>
        <taxon>Lentisphaerales</taxon>
        <taxon>Lentisphaeraceae</taxon>
        <taxon>Lentisphaera</taxon>
    </lineage>
</organism>
<feature type="chain" id="PRO_5045779972" evidence="8">
    <location>
        <begin position="19"/>
        <end position="324"/>
    </location>
</feature>
<dbReference type="InterPro" id="IPR009056">
    <property type="entry name" value="Cyt_c-like_dom"/>
</dbReference>
<name>A0ABY7VQ93_9BACT</name>